<dbReference type="Proteomes" id="UP000235388">
    <property type="component" value="Unassembled WGS sequence"/>
</dbReference>
<gene>
    <name evidence="3" type="ORF">PCANC_07348</name>
    <name evidence="4" type="ORF">PCASD_13967</name>
    <name evidence="2" type="ORF">PCASD_23893</name>
</gene>
<sequence>MYLAAYHFEPRQQHRSLPLARCFHQRKRLDETSAQLLSLGWNLSWVMYCKSTTDFGISKGCLYFPAHPDNTLQKNEYVDSVKLTCFGPEHDGEQAYFLPYRHHPQIGQVIDQSGVARPESSQPKTTLPFIVPNPSS</sequence>
<evidence type="ECO:0000313" key="3">
    <source>
        <dbReference type="EMBL" id="PLW21037.1"/>
    </source>
</evidence>
<dbReference type="AlphaFoldDB" id="A0A2N5U517"/>
<protein>
    <submittedName>
        <fullName evidence="4">Uncharacterized protein</fullName>
    </submittedName>
</protein>
<dbReference type="EMBL" id="PGCI01001120">
    <property type="protein sequence ID" value="PLW07577.1"/>
    <property type="molecule type" value="Genomic_DNA"/>
</dbReference>
<dbReference type="Proteomes" id="UP000235392">
    <property type="component" value="Unassembled WGS sequence"/>
</dbReference>
<name>A0A2N5U517_9BASI</name>
<evidence type="ECO:0000256" key="1">
    <source>
        <dbReference type="SAM" id="MobiDB-lite"/>
    </source>
</evidence>
<keyword evidence="5" id="KW-1185">Reference proteome</keyword>
<evidence type="ECO:0000313" key="2">
    <source>
        <dbReference type="EMBL" id="PLW07577.1"/>
    </source>
</evidence>
<organism evidence="4 6">
    <name type="scientific">Puccinia coronata f. sp. avenae</name>
    <dbReference type="NCBI Taxonomy" id="200324"/>
    <lineage>
        <taxon>Eukaryota</taxon>
        <taxon>Fungi</taxon>
        <taxon>Dikarya</taxon>
        <taxon>Basidiomycota</taxon>
        <taxon>Pucciniomycotina</taxon>
        <taxon>Pucciniomycetes</taxon>
        <taxon>Pucciniales</taxon>
        <taxon>Pucciniaceae</taxon>
        <taxon>Puccinia</taxon>
    </lineage>
</organism>
<proteinExistence type="predicted"/>
<evidence type="ECO:0000313" key="5">
    <source>
        <dbReference type="Proteomes" id="UP000235388"/>
    </source>
</evidence>
<feature type="region of interest" description="Disordered" evidence="1">
    <location>
        <begin position="116"/>
        <end position="136"/>
    </location>
</feature>
<dbReference type="EMBL" id="PGCI01000234">
    <property type="protein sequence ID" value="PLW32855.1"/>
    <property type="molecule type" value="Genomic_DNA"/>
</dbReference>
<accession>A0A2N5U517</accession>
<evidence type="ECO:0000313" key="4">
    <source>
        <dbReference type="EMBL" id="PLW32855.1"/>
    </source>
</evidence>
<dbReference type="EMBL" id="PGCJ01000788">
    <property type="protein sequence ID" value="PLW21037.1"/>
    <property type="molecule type" value="Genomic_DNA"/>
</dbReference>
<comment type="caution">
    <text evidence="4">The sequence shown here is derived from an EMBL/GenBank/DDBJ whole genome shotgun (WGS) entry which is preliminary data.</text>
</comment>
<evidence type="ECO:0000313" key="6">
    <source>
        <dbReference type="Proteomes" id="UP000235392"/>
    </source>
</evidence>
<reference evidence="5 6" key="1">
    <citation type="submission" date="2017-11" db="EMBL/GenBank/DDBJ databases">
        <title>De novo assembly and phasing of dikaryotic genomes from two isolates of Puccinia coronata f. sp. avenae, the causal agent of oat crown rust.</title>
        <authorList>
            <person name="Miller M.E."/>
            <person name="Zhang Y."/>
            <person name="Omidvar V."/>
            <person name="Sperschneider J."/>
            <person name="Schwessinger B."/>
            <person name="Raley C."/>
            <person name="Palmer J.M."/>
            <person name="Garnica D."/>
            <person name="Upadhyaya N."/>
            <person name="Rathjen J."/>
            <person name="Taylor J.M."/>
            <person name="Park R.F."/>
            <person name="Dodds P.N."/>
            <person name="Hirsch C.D."/>
            <person name="Kianian S.F."/>
            <person name="Figueroa M."/>
        </authorList>
    </citation>
    <scope>NUCLEOTIDE SEQUENCE [LARGE SCALE GENOMIC DNA]</scope>
    <source>
        <strain evidence="3">12NC29</strain>
        <strain evidence="4">12SD80</strain>
    </source>
</reference>